<protein>
    <submittedName>
        <fullName evidence="1">Uncharacterized protein</fullName>
    </submittedName>
</protein>
<comment type="caution">
    <text evidence="1">The sequence shown here is derived from an EMBL/GenBank/DDBJ whole genome shotgun (WGS) entry which is preliminary data.</text>
</comment>
<dbReference type="VEuPathDB" id="FungiDB:LCOR_09774.1"/>
<gene>
    <name evidence="1" type="ORF">LCOR_09774.1</name>
</gene>
<organism evidence="1 2">
    <name type="scientific">Lichtheimia corymbifera JMRC:FSU:9682</name>
    <dbReference type="NCBI Taxonomy" id="1263082"/>
    <lineage>
        <taxon>Eukaryota</taxon>
        <taxon>Fungi</taxon>
        <taxon>Fungi incertae sedis</taxon>
        <taxon>Mucoromycota</taxon>
        <taxon>Mucoromycotina</taxon>
        <taxon>Mucoromycetes</taxon>
        <taxon>Mucorales</taxon>
        <taxon>Lichtheimiaceae</taxon>
        <taxon>Lichtheimia</taxon>
    </lineage>
</organism>
<evidence type="ECO:0000313" key="2">
    <source>
        <dbReference type="Proteomes" id="UP000027586"/>
    </source>
</evidence>
<dbReference type="AlphaFoldDB" id="A0A068SAQ2"/>
<dbReference type="EMBL" id="CBTN010000062">
    <property type="protein sequence ID" value="CDH58927.1"/>
    <property type="molecule type" value="Genomic_DNA"/>
</dbReference>
<accession>A0A068SAQ2</accession>
<name>A0A068SAQ2_9FUNG</name>
<sequence>MTLLTSLLYHLKCSLVPNDFWLCSLMSPLGLLCSNTAVPSSWSSYGLLKYNWCEKQLLASKLVYVKKDGYRQETPNKNDVWARSCSYHIWNVGGAKQRSWGGLIADQM</sequence>
<keyword evidence="2" id="KW-1185">Reference proteome</keyword>
<proteinExistence type="predicted"/>
<reference evidence="1" key="1">
    <citation type="submission" date="2013-08" db="EMBL/GenBank/DDBJ databases">
        <title>Gene expansion shapes genome architecture in the human pathogen Lichtheimia corymbifera: an evolutionary genomics analysis in the ancient terrestrial Mucorales (Mucoromycotina).</title>
        <authorList>
            <person name="Schwartze V.U."/>
            <person name="Winter S."/>
            <person name="Shelest E."/>
            <person name="Marcet-Houben M."/>
            <person name="Horn F."/>
            <person name="Wehner S."/>
            <person name="Hoffmann K."/>
            <person name="Riege K."/>
            <person name="Sammeth M."/>
            <person name="Nowrousian M."/>
            <person name="Valiante V."/>
            <person name="Linde J."/>
            <person name="Jacobsen I.D."/>
            <person name="Marz M."/>
            <person name="Brakhage A.A."/>
            <person name="Gabaldon T."/>
            <person name="Bocker S."/>
            <person name="Voigt K."/>
        </authorList>
    </citation>
    <scope>NUCLEOTIDE SEQUENCE [LARGE SCALE GENOMIC DNA]</scope>
    <source>
        <strain evidence="1">FSU 9682</strain>
    </source>
</reference>
<dbReference type="Proteomes" id="UP000027586">
    <property type="component" value="Unassembled WGS sequence"/>
</dbReference>
<evidence type="ECO:0000313" key="1">
    <source>
        <dbReference type="EMBL" id="CDH58927.1"/>
    </source>
</evidence>